<dbReference type="InterPro" id="IPR003877">
    <property type="entry name" value="SPRY_dom"/>
</dbReference>
<gene>
    <name evidence="5" type="ORF">CCMP2556_LOCUS29896</name>
</gene>
<dbReference type="SUPFAM" id="SSF47473">
    <property type="entry name" value="EF-hand"/>
    <property type="match status" value="1"/>
</dbReference>
<dbReference type="PROSITE" id="PS00018">
    <property type="entry name" value="EF_HAND_1"/>
    <property type="match status" value="2"/>
</dbReference>
<dbReference type="InterPro" id="IPR011992">
    <property type="entry name" value="EF-hand-dom_pair"/>
</dbReference>
<dbReference type="PROSITE" id="PS50188">
    <property type="entry name" value="B302_SPRY"/>
    <property type="match status" value="1"/>
</dbReference>
<feature type="domain" description="B30.2/SPRY" evidence="3">
    <location>
        <begin position="406"/>
        <end position="620"/>
    </location>
</feature>
<dbReference type="SUPFAM" id="SSF49899">
    <property type="entry name" value="Concanavalin A-like lectins/glucanases"/>
    <property type="match status" value="1"/>
</dbReference>
<feature type="domain" description="EF-hand" evidence="4">
    <location>
        <begin position="102"/>
        <end position="127"/>
    </location>
</feature>
<proteinExistence type="predicted"/>
<dbReference type="Gene3D" id="1.10.238.10">
    <property type="entry name" value="EF-hand"/>
    <property type="match status" value="1"/>
</dbReference>
<dbReference type="InterPro" id="IPR002048">
    <property type="entry name" value="EF_hand_dom"/>
</dbReference>
<evidence type="ECO:0000259" key="3">
    <source>
        <dbReference type="PROSITE" id="PS50188"/>
    </source>
</evidence>
<dbReference type="Gene3D" id="2.60.120.920">
    <property type="match status" value="1"/>
</dbReference>
<dbReference type="EMBL" id="CAXAMN010021551">
    <property type="protein sequence ID" value="CAK9060763.1"/>
    <property type="molecule type" value="Genomic_DNA"/>
</dbReference>
<name>A0ABP0NAE5_9DINO</name>
<keyword evidence="6" id="KW-1185">Reference proteome</keyword>
<dbReference type="Pfam" id="PF00622">
    <property type="entry name" value="SPRY"/>
    <property type="match status" value="1"/>
</dbReference>
<evidence type="ECO:0000256" key="2">
    <source>
        <dbReference type="SAM" id="MobiDB-lite"/>
    </source>
</evidence>
<protein>
    <recommendedName>
        <fullName evidence="7">Calmodulin</fullName>
    </recommendedName>
</protein>
<dbReference type="CDD" id="cd00051">
    <property type="entry name" value="EFh"/>
    <property type="match status" value="1"/>
</dbReference>
<feature type="region of interest" description="Disordered" evidence="2">
    <location>
        <begin position="758"/>
        <end position="778"/>
    </location>
</feature>
<dbReference type="InterPro" id="IPR018247">
    <property type="entry name" value="EF_Hand_1_Ca_BS"/>
</dbReference>
<reference evidence="5 6" key="1">
    <citation type="submission" date="2024-02" db="EMBL/GenBank/DDBJ databases">
        <authorList>
            <person name="Chen Y."/>
            <person name="Shah S."/>
            <person name="Dougan E. K."/>
            <person name="Thang M."/>
            <person name="Chan C."/>
        </authorList>
    </citation>
    <scope>NUCLEOTIDE SEQUENCE [LARGE SCALE GENOMIC DNA]</scope>
</reference>
<dbReference type="InterPro" id="IPR043136">
    <property type="entry name" value="B30.2/SPRY_sf"/>
</dbReference>
<evidence type="ECO:0000259" key="4">
    <source>
        <dbReference type="PROSITE" id="PS50222"/>
    </source>
</evidence>
<dbReference type="PROSITE" id="PS50222">
    <property type="entry name" value="EF_HAND_2"/>
    <property type="match status" value="2"/>
</dbReference>
<evidence type="ECO:0008006" key="7">
    <source>
        <dbReference type="Google" id="ProtNLM"/>
    </source>
</evidence>
<accession>A0ABP0NAE5</accession>
<dbReference type="CDD" id="cd11709">
    <property type="entry name" value="SPRY"/>
    <property type="match status" value="1"/>
</dbReference>
<feature type="domain" description="EF-hand" evidence="4">
    <location>
        <begin position="62"/>
        <end position="97"/>
    </location>
</feature>
<evidence type="ECO:0000313" key="6">
    <source>
        <dbReference type="Proteomes" id="UP001642484"/>
    </source>
</evidence>
<dbReference type="InterPro" id="IPR001870">
    <property type="entry name" value="B30.2/SPRY"/>
</dbReference>
<keyword evidence="1" id="KW-0106">Calcium</keyword>
<evidence type="ECO:0000256" key="1">
    <source>
        <dbReference type="ARBA" id="ARBA00022837"/>
    </source>
</evidence>
<dbReference type="Pfam" id="PF12294">
    <property type="entry name" value="DUF3626"/>
    <property type="match status" value="1"/>
</dbReference>
<evidence type="ECO:0000313" key="5">
    <source>
        <dbReference type="EMBL" id="CAK9060763.1"/>
    </source>
</evidence>
<dbReference type="Proteomes" id="UP001642484">
    <property type="component" value="Unassembled WGS sequence"/>
</dbReference>
<dbReference type="InterPro" id="IPR013320">
    <property type="entry name" value="ConA-like_dom_sf"/>
</dbReference>
<dbReference type="InterPro" id="IPR022074">
    <property type="entry name" value="DUF3626"/>
</dbReference>
<dbReference type="SMART" id="SM00054">
    <property type="entry name" value="EFh"/>
    <property type="match status" value="2"/>
</dbReference>
<sequence length="1326" mass="147919">MAAVVARLAQITEEHPYLKPTGTEPTPHQLLYFVRRCREYIIMRNSQEALSCIERIQRSLKYEIAQIRDAFRRFDHDGSNYLDQNEYKYLCAYLGWGEEEARLMDLDADQKVTFEEFQLFVGHMGGLAQLFEHRRQRVASKNWGEDAPAVVEVGARIRAFYYTQDGKKSSTWREAQVLELNVMPENGVRLLFGFGEESDGKAERQVVPPSWIFYDSRDSEVVAALREVGILEEQQAFWASIFPQSEMRAVASLVPCQRKALAHVRANAAMNHEKALPEVRERFAELGYGEEQLQAVLGWIQDLAPMCIHVHIDNVGRFLETDEFYRNQFETGTSCGALDDGNIIRKGWEKELFGGCYDDSKPFERCKYGALSVMNDYRGVLSAYQYGDSYLVLKDVRLRTTFAATDSGGIAGSRLAVLDKYAHVLQEYDDRELRELVEVALANTSLTDVGVSQPRLLRGMSSDCAAEWITVGFPDLPQKKGRYYFEVELLRGCRSAQVGFLSNQFIIAPKTVGYNGGVGDDDYGWGVDGQHALRWHGGNKLPWDRYWSVSQNDPMELEKDITVGVAIDIDSRMIWFASNGEWDAEKSPSFGPETIPKGQMLYPAVSLKGRASFNFGPEFKHPAPKFKGFAAWPGMPDGKVRADVPIIGDENNVGIYKEIQIHGEVSLKKNVQRLVANRKYLDRTKDSRSWAVIIDGLGVAEGTYGRTGAEKGTSVFSQRGGDHLLLCDTAKKIWKVVHKDKHDEILAWSEAVANHPPIHSRQEGRTMDPPRSGWEVPYESRGSVTQDIFKKAMKDWAGWAFPGSGHLCAGSGPWLDTAMESCRVGGVGAPETKHQNGFIEHLQLASKEIGLSDGECKALISALGKNSKVYRHQEKTNFVKETGEEERKSLLCPEEWAKVNNGKTADEAWTACVSAVQQGMLKEHGINEGRVVETEHPYAAKSARWSETVRFENAKQLQVSFSNRCRTYDSCASVSVHSGSLSKANAGVGARVQVQAMASDASIHGTLTGRLEGQKWSVRIDHDEAEISSQFREWLEADPARNSMVTVAQEVTCVHRAPVKVAGDEIHGFHLDMSSPMTPFSVTGFKSMGPAQEDGVMVGWYLDVDALIQEESFQELEAPELGPCPTCWEEATADLQSFQKRLDLMLREARWGLCWCNGLDFKLLPGAHATYDKEPFMPLCIYLRIAEGDGLLVTIGSFKEEGPAQQSGAREGWQLNLVETFKLPSNQRSFGQLSRQQVLEDPEALLTLGIELRWETDGDGSHSAESRWGFFALVTPDDGRTPLGTGQAGGQCGPRGMEQGSGRNGRCAFIRPCFSIFLGGCRCRVG</sequence>
<dbReference type="SMART" id="SM00449">
    <property type="entry name" value="SPRY"/>
    <property type="match status" value="1"/>
</dbReference>
<comment type="caution">
    <text evidence="5">The sequence shown here is derived from an EMBL/GenBank/DDBJ whole genome shotgun (WGS) entry which is preliminary data.</text>
</comment>
<organism evidence="5 6">
    <name type="scientific">Durusdinium trenchii</name>
    <dbReference type="NCBI Taxonomy" id="1381693"/>
    <lineage>
        <taxon>Eukaryota</taxon>
        <taxon>Sar</taxon>
        <taxon>Alveolata</taxon>
        <taxon>Dinophyceae</taxon>
        <taxon>Suessiales</taxon>
        <taxon>Symbiodiniaceae</taxon>
        <taxon>Durusdinium</taxon>
    </lineage>
</organism>